<dbReference type="Proteomes" id="UP001259832">
    <property type="component" value="Unassembled WGS sequence"/>
</dbReference>
<dbReference type="PANTHER" id="PTHR31569">
    <property type="entry name" value="SWIM-TYPE DOMAIN-CONTAINING PROTEIN"/>
    <property type="match status" value="1"/>
</dbReference>
<evidence type="ECO:0008006" key="4">
    <source>
        <dbReference type="Google" id="ProtNLM"/>
    </source>
</evidence>
<feature type="region of interest" description="Disordered" evidence="1">
    <location>
        <begin position="257"/>
        <end position="310"/>
    </location>
</feature>
<feature type="compositionally biased region" description="Polar residues" evidence="1">
    <location>
        <begin position="400"/>
        <end position="415"/>
    </location>
</feature>
<organism evidence="2 3">
    <name type="scientific">Phytophthora citrophthora</name>
    <dbReference type="NCBI Taxonomy" id="4793"/>
    <lineage>
        <taxon>Eukaryota</taxon>
        <taxon>Sar</taxon>
        <taxon>Stramenopiles</taxon>
        <taxon>Oomycota</taxon>
        <taxon>Peronosporomycetes</taxon>
        <taxon>Peronosporales</taxon>
        <taxon>Peronosporaceae</taxon>
        <taxon>Phytophthora</taxon>
    </lineage>
</organism>
<keyword evidence="3" id="KW-1185">Reference proteome</keyword>
<evidence type="ECO:0000313" key="2">
    <source>
        <dbReference type="EMBL" id="KAK1930748.1"/>
    </source>
</evidence>
<accession>A0AAD9G3A9</accession>
<comment type="caution">
    <text evidence="2">The sequence shown here is derived from an EMBL/GenBank/DDBJ whole genome shotgun (WGS) entry which is preliminary data.</text>
</comment>
<proteinExistence type="predicted"/>
<evidence type="ECO:0000256" key="1">
    <source>
        <dbReference type="SAM" id="MobiDB-lite"/>
    </source>
</evidence>
<name>A0AAD9G3A9_9STRA</name>
<protein>
    <recommendedName>
        <fullName evidence="4">FAR1 domain-containing protein</fullName>
    </recommendedName>
</protein>
<sequence length="415" mass="46562">MSMQLELLVPVSGQDEFPIPTMLRHDQEGLEADGDNFQQHTVATDTVVRSMTPDSDDNHQTAVVPVPPLDKTVFESWDEFHEYLHAYQQRTFQIYSIRTATPVSTRNKRIKDKYSRRGMAVPPGELLPEEMGTYSKAVVCTHHGRPRSRAAGVRARQPSRAINCPAQITLVLRRNYTSGKCFVHVSSHTARHNHALSDGQYRRHPMIRKITDPGVLRTVHTLQKANVEPVKILKYVREHTDKEVMLKDVHNMLASFRKSPPPTTTSGRTVPAQSAAVRPPMQHSAPPELPPHFPGRIAPHSSPPAPPQRESLTRYDKFLAAFNTGKEIAELMAEMEQNRFEYCLGELRKFLRIVESGQAPVVTTHEVMEQNNGLMSTEQQAFRIAAPRSASLPHSDDGEATNSLISPSQSYPPAQ</sequence>
<dbReference type="PANTHER" id="PTHR31569:SF4">
    <property type="entry name" value="SWIM-TYPE DOMAIN-CONTAINING PROTEIN"/>
    <property type="match status" value="1"/>
</dbReference>
<evidence type="ECO:0000313" key="3">
    <source>
        <dbReference type="Proteomes" id="UP001259832"/>
    </source>
</evidence>
<feature type="region of interest" description="Disordered" evidence="1">
    <location>
        <begin position="385"/>
        <end position="415"/>
    </location>
</feature>
<gene>
    <name evidence="2" type="ORF">P3T76_013705</name>
</gene>
<dbReference type="InterPro" id="IPR052579">
    <property type="entry name" value="Zinc_finger_SWIM"/>
</dbReference>
<dbReference type="AlphaFoldDB" id="A0AAD9G3A9"/>
<dbReference type="EMBL" id="JASMQC010000037">
    <property type="protein sequence ID" value="KAK1930748.1"/>
    <property type="molecule type" value="Genomic_DNA"/>
</dbReference>
<reference evidence="2" key="1">
    <citation type="submission" date="2023-08" db="EMBL/GenBank/DDBJ databases">
        <title>Reference Genome Resource for the Citrus Pathogen Phytophthora citrophthora.</title>
        <authorList>
            <person name="Moller H."/>
            <person name="Coetzee B."/>
            <person name="Rose L.J."/>
            <person name="Van Niekerk J.M."/>
        </authorList>
    </citation>
    <scope>NUCLEOTIDE SEQUENCE</scope>
    <source>
        <strain evidence="2">STE-U-9442</strain>
    </source>
</reference>